<keyword evidence="9" id="KW-1185">Reference proteome</keyword>
<keyword evidence="2 6" id="KW-0812">Transmembrane</keyword>
<organism evidence="8 9">
    <name type="scientific">Sporothrix bragantina</name>
    <dbReference type="NCBI Taxonomy" id="671064"/>
    <lineage>
        <taxon>Eukaryota</taxon>
        <taxon>Fungi</taxon>
        <taxon>Dikarya</taxon>
        <taxon>Ascomycota</taxon>
        <taxon>Pezizomycotina</taxon>
        <taxon>Sordariomycetes</taxon>
        <taxon>Sordariomycetidae</taxon>
        <taxon>Ophiostomatales</taxon>
        <taxon>Ophiostomataceae</taxon>
        <taxon>Sporothrix</taxon>
    </lineage>
</organism>
<evidence type="ECO:0000256" key="6">
    <source>
        <dbReference type="SAM" id="Phobius"/>
    </source>
</evidence>
<feature type="transmembrane region" description="Helical" evidence="6">
    <location>
        <begin position="393"/>
        <end position="410"/>
    </location>
</feature>
<feature type="transmembrane region" description="Helical" evidence="6">
    <location>
        <begin position="207"/>
        <end position="226"/>
    </location>
</feature>
<gene>
    <name evidence="8" type="ORF">SBRCBS47491_009112</name>
</gene>
<evidence type="ECO:0000256" key="3">
    <source>
        <dbReference type="ARBA" id="ARBA00022989"/>
    </source>
</evidence>
<protein>
    <recommendedName>
        <fullName evidence="7">Inositolphosphotransferase Aur1/Ipt1 domain-containing protein</fullName>
    </recommendedName>
</protein>
<evidence type="ECO:0000313" key="9">
    <source>
        <dbReference type="Proteomes" id="UP001642406"/>
    </source>
</evidence>
<reference evidence="8 9" key="1">
    <citation type="submission" date="2024-01" db="EMBL/GenBank/DDBJ databases">
        <authorList>
            <person name="Allen C."/>
            <person name="Tagirdzhanova G."/>
        </authorList>
    </citation>
    <scope>NUCLEOTIDE SEQUENCE [LARGE SCALE GENOMIC DNA]</scope>
</reference>
<evidence type="ECO:0000259" key="7">
    <source>
        <dbReference type="Pfam" id="PF14378"/>
    </source>
</evidence>
<evidence type="ECO:0000256" key="2">
    <source>
        <dbReference type="ARBA" id="ARBA00022692"/>
    </source>
</evidence>
<evidence type="ECO:0000313" key="8">
    <source>
        <dbReference type="EMBL" id="CAK7234914.1"/>
    </source>
</evidence>
<feature type="transmembrane region" description="Helical" evidence="6">
    <location>
        <begin position="369"/>
        <end position="387"/>
    </location>
</feature>
<comment type="subcellular location">
    <subcellularLocation>
        <location evidence="1">Membrane</location>
        <topology evidence="1">Multi-pass membrane protein</topology>
    </subcellularLocation>
</comment>
<dbReference type="InterPro" id="IPR026841">
    <property type="entry name" value="Aur1/Ipt1"/>
</dbReference>
<evidence type="ECO:0000256" key="1">
    <source>
        <dbReference type="ARBA" id="ARBA00004141"/>
    </source>
</evidence>
<sequence>MVVGPFVEVAVILGLLSGGTLLNRDTETTFSAQESNKDNRWSSPHARSPAPRVRSPYDSDTEAGLVNDSTSSEHRSLSSSLSSTTVFDIDDAVSDPTMHWRTLRLWKWQCQVWSPNTEIFQDRLLSRVLRKFPFLVEAWYWALIYWVYQLGRAFTVMFIIDGSVVEAARGHALQLIHLEQSLHVFVEVPIQQFFMSSLTTMHWINRIYSFIHIPGTILFLIVLYYVTTTRPMRQLHAIQKSGAAVSPNEWISALHSYYPALYEKRRRTMAMCNLLAFIIFTTWPCMPPRLLSDVNLANGSEEGLHYGFVDTVHSATGESSVWTTNKFCNQYAAMPSLHFGYSFLIGLTIATMPLDSHASIRRRPSLKRILIVLAGLIYPATILTAIIATANHFVLDAVAGAIVCGISWHINDILLNLLPLEDYFLWAVRIHKPSKAPLNEYYKLSQRA</sequence>
<evidence type="ECO:0000256" key="5">
    <source>
        <dbReference type="SAM" id="MobiDB-lite"/>
    </source>
</evidence>
<dbReference type="PANTHER" id="PTHR31310">
    <property type="match status" value="1"/>
</dbReference>
<feature type="region of interest" description="Disordered" evidence="5">
    <location>
        <begin position="29"/>
        <end position="77"/>
    </location>
</feature>
<keyword evidence="3 6" id="KW-1133">Transmembrane helix</keyword>
<feature type="transmembrane region" description="Helical" evidence="6">
    <location>
        <begin position="339"/>
        <end position="357"/>
    </location>
</feature>
<name>A0ABP0CUP3_9PEZI</name>
<dbReference type="EMBL" id="CAWUHC010000134">
    <property type="protein sequence ID" value="CAK7234914.1"/>
    <property type="molecule type" value="Genomic_DNA"/>
</dbReference>
<feature type="transmembrane region" description="Helical" evidence="6">
    <location>
        <begin position="268"/>
        <end position="286"/>
    </location>
</feature>
<feature type="domain" description="Inositolphosphotransferase Aur1/Ipt1" evidence="7">
    <location>
        <begin position="256"/>
        <end position="408"/>
    </location>
</feature>
<evidence type="ECO:0000256" key="4">
    <source>
        <dbReference type="ARBA" id="ARBA00023136"/>
    </source>
</evidence>
<comment type="caution">
    <text evidence="8">The sequence shown here is derived from an EMBL/GenBank/DDBJ whole genome shotgun (WGS) entry which is preliminary data.</text>
</comment>
<dbReference type="Proteomes" id="UP001642406">
    <property type="component" value="Unassembled WGS sequence"/>
</dbReference>
<dbReference type="CDD" id="cd03386">
    <property type="entry name" value="PAP2_Aur1_like"/>
    <property type="match status" value="1"/>
</dbReference>
<accession>A0ABP0CUP3</accession>
<proteinExistence type="predicted"/>
<dbReference type="PANTHER" id="PTHR31310:SF7">
    <property type="entry name" value="PA-PHOSPHATASE RELATED-FAMILY PROTEIN DDB_G0268928"/>
    <property type="match status" value="1"/>
</dbReference>
<keyword evidence="4 6" id="KW-0472">Membrane</keyword>
<dbReference type="Pfam" id="PF14378">
    <property type="entry name" value="PAP2_3"/>
    <property type="match status" value="1"/>
</dbReference>
<dbReference type="InterPro" id="IPR052185">
    <property type="entry name" value="IPC_Synthase-Related"/>
</dbReference>